<proteinExistence type="predicted"/>
<reference evidence="2 3" key="1">
    <citation type="submission" date="2019-02" db="EMBL/GenBank/DDBJ databases">
        <title>Deep-cultivation of Planctomycetes and their phenomic and genomic characterization uncovers novel biology.</title>
        <authorList>
            <person name="Wiegand S."/>
            <person name="Jogler M."/>
            <person name="Boedeker C."/>
            <person name="Pinto D."/>
            <person name="Vollmers J."/>
            <person name="Rivas-Marin E."/>
            <person name="Kohn T."/>
            <person name="Peeters S.H."/>
            <person name="Heuer A."/>
            <person name="Rast P."/>
            <person name="Oberbeckmann S."/>
            <person name="Bunk B."/>
            <person name="Jeske O."/>
            <person name="Meyerdierks A."/>
            <person name="Storesund J.E."/>
            <person name="Kallscheuer N."/>
            <person name="Luecker S."/>
            <person name="Lage O.M."/>
            <person name="Pohl T."/>
            <person name="Merkel B.J."/>
            <person name="Hornburger P."/>
            <person name="Mueller R.-W."/>
            <person name="Bruemmer F."/>
            <person name="Labrenz M."/>
            <person name="Spormann A.M."/>
            <person name="Op den Camp H."/>
            <person name="Overmann J."/>
            <person name="Amann R."/>
            <person name="Jetten M.S.M."/>
            <person name="Mascher T."/>
            <person name="Medema M.H."/>
            <person name="Devos D.P."/>
            <person name="Kaster A.-K."/>
            <person name="Ovreas L."/>
            <person name="Rohde M."/>
            <person name="Galperin M.Y."/>
            <person name="Jogler C."/>
        </authorList>
    </citation>
    <scope>NUCLEOTIDE SEQUENCE [LARGE SCALE GENOMIC DNA]</scope>
    <source>
        <strain evidence="2 3">Mal4</strain>
    </source>
</reference>
<dbReference type="OrthoDB" id="286777at2"/>
<organism evidence="2 3">
    <name type="scientific">Maioricimonas rarisocia</name>
    <dbReference type="NCBI Taxonomy" id="2528026"/>
    <lineage>
        <taxon>Bacteria</taxon>
        <taxon>Pseudomonadati</taxon>
        <taxon>Planctomycetota</taxon>
        <taxon>Planctomycetia</taxon>
        <taxon>Planctomycetales</taxon>
        <taxon>Planctomycetaceae</taxon>
        <taxon>Maioricimonas</taxon>
    </lineage>
</organism>
<gene>
    <name evidence="2" type="ORF">Mal4_14820</name>
</gene>
<keyword evidence="1" id="KW-1133">Transmembrane helix</keyword>
<keyword evidence="1" id="KW-0812">Transmembrane</keyword>
<dbReference type="Pfam" id="PF07332">
    <property type="entry name" value="Phage_holin_3_6"/>
    <property type="match status" value="1"/>
</dbReference>
<feature type="transmembrane region" description="Helical" evidence="1">
    <location>
        <begin position="54"/>
        <end position="80"/>
    </location>
</feature>
<name>A0A517Z3W7_9PLAN</name>
<feature type="transmembrane region" description="Helical" evidence="1">
    <location>
        <begin position="92"/>
        <end position="113"/>
    </location>
</feature>
<keyword evidence="1" id="KW-0472">Membrane</keyword>
<dbReference type="Proteomes" id="UP000320496">
    <property type="component" value="Chromosome"/>
</dbReference>
<protein>
    <recommendedName>
        <fullName evidence="4">Phage holin family protein</fullName>
    </recommendedName>
</protein>
<dbReference type="AlphaFoldDB" id="A0A517Z3W7"/>
<evidence type="ECO:0008006" key="4">
    <source>
        <dbReference type="Google" id="ProtNLM"/>
    </source>
</evidence>
<evidence type="ECO:0000256" key="1">
    <source>
        <dbReference type="SAM" id="Phobius"/>
    </source>
</evidence>
<dbReference type="EMBL" id="CP036275">
    <property type="protein sequence ID" value="QDU37173.1"/>
    <property type="molecule type" value="Genomic_DNA"/>
</dbReference>
<dbReference type="RefSeq" id="WP_145367937.1">
    <property type="nucleotide sequence ID" value="NZ_CP036275.1"/>
</dbReference>
<evidence type="ECO:0000313" key="3">
    <source>
        <dbReference type="Proteomes" id="UP000320496"/>
    </source>
</evidence>
<keyword evidence="3" id="KW-1185">Reference proteome</keyword>
<evidence type="ECO:0000313" key="2">
    <source>
        <dbReference type="EMBL" id="QDU37173.1"/>
    </source>
</evidence>
<dbReference type="InterPro" id="IPR009937">
    <property type="entry name" value="Phage_holin_3_6"/>
</dbReference>
<dbReference type="KEGG" id="mri:Mal4_14820"/>
<sequence length="155" mass="16707">MLDQTTMNGVRADTSPAGGVKKNLAGLTHDLISLAELQAQLVAVDMRESYSRSVVPAILIVGALLLALGAMPVILLGIGWALVNLAGFGEGAAFLLVSVVAIGIAGLAGWWGVQKLKTAFQVLTRSRQEFAENVWWVKQALLRQQTQTELYRRHV</sequence>
<accession>A0A517Z3W7</accession>